<dbReference type="PANTHER" id="PTHR30046:SF0">
    <property type="entry name" value="FLAGELLAR M-RING PROTEIN"/>
    <property type="match status" value="1"/>
</dbReference>
<evidence type="ECO:0000259" key="12">
    <source>
        <dbReference type="Pfam" id="PF08345"/>
    </source>
</evidence>
<comment type="subcellular location">
    <subcellularLocation>
        <location evidence="1 9">Bacterial flagellum basal body</location>
    </subcellularLocation>
    <subcellularLocation>
        <location evidence="2">Cell membrane</location>
        <topology evidence="2">Multi-pass membrane protein</topology>
    </subcellularLocation>
</comment>
<feature type="transmembrane region" description="Helical" evidence="10">
    <location>
        <begin position="44"/>
        <end position="61"/>
    </location>
</feature>
<comment type="caution">
    <text evidence="13">The sequence shown here is derived from an EMBL/GenBank/DDBJ whole genome shotgun (WGS) entry which is preliminary data.</text>
</comment>
<feature type="transmembrane region" description="Helical" evidence="10">
    <location>
        <begin position="462"/>
        <end position="480"/>
    </location>
</feature>
<evidence type="ECO:0000256" key="4">
    <source>
        <dbReference type="ARBA" id="ARBA00022475"/>
    </source>
</evidence>
<sequence>MSELTATATTVPGATASSAKSPLEFLGTVKGLAAQPAVVKAMPMLMLMAVVGLGALIWAAISAPPQREMFAGLADNEKAAVVEALSASGIEYEISSGGGITVSEDNYHQARMLLASQGLPKSSPGGDDVVSSLPLGASRAVEGEKLRTAKELDLARSIEAIDSVQSARVHLALDTPSVFLRDRSRRAASVMIRLAPGRALGDNQVQAIVHLVASSVPGLAPDSVSVVDQAGRLLSSGSGQSASSASDRQVAIQQAVETRYVQSLTTLLTPIVGHGNFTAEVHADIDFSEVQATREDFPQAATALAREERTWNGAEGGQQEAGGIPGAMSNQPPTAASIAAAPGGKVDTKAAGTEELSGAGLAGSGNYKRNYALGREVSVTKKPTGDIQRLTVAVAIRNPEGGDPLSKKDLQSIEALVKGAVGYKADRGDVVALNALSFAPIEESALEQWYEATWISPAIRTVGGVIVAALAVFGIGLPLLRRKGMMPGMPSMPSIKGAARNDSEAAKIAASMEKELAAALAQRPRPDPADVTLSMIEAAPSYEARAVLIRNFVRENPARAALVVRDLLKAGKSEGVSKVG</sequence>
<comment type="similarity">
    <text evidence="3 9">Belongs to the FliF family.</text>
</comment>
<dbReference type="EMBL" id="JBHRXV010000011">
    <property type="protein sequence ID" value="MFC3714127.1"/>
    <property type="molecule type" value="Genomic_DNA"/>
</dbReference>
<organism evidence="13 14">
    <name type="scientific">Sphingoaurantiacus capsulatus</name>
    <dbReference type="NCBI Taxonomy" id="1771310"/>
    <lineage>
        <taxon>Bacteria</taxon>
        <taxon>Pseudomonadati</taxon>
        <taxon>Pseudomonadota</taxon>
        <taxon>Alphaproteobacteria</taxon>
        <taxon>Sphingomonadales</taxon>
        <taxon>Sphingosinicellaceae</taxon>
        <taxon>Sphingoaurantiacus</taxon>
    </lineage>
</organism>
<dbReference type="Pfam" id="PF01514">
    <property type="entry name" value="YscJ_FliF"/>
    <property type="match status" value="1"/>
</dbReference>
<dbReference type="InterPro" id="IPR043427">
    <property type="entry name" value="YscJ/FliF"/>
</dbReference>
<name>A0ABV7XGS2_9SPHN</name>
<dbReference type="InterPro" id="IPR006182">
    <property type="entry name" value="FliF_N_dom"/>
</dbReference>
<gene>
    <name evidence="13" type="primary">fliF</name>
    <name evidence="13" type="ORF">ACFOMD_16265</name>
</gene>
<dbReference type="InterPro" id="IPR000067">
    <property type="entry name" value="FlgMring_FliF"/>
</dbReference>
<dbReference type="Gene3D" id="3.30.300.30">
    <property type="match status" value="1"/>
</dbReference>
<reference evidence="14" key="1">
    <citation type="journal article" date="2019" name="Int. J. Syst. Evol. Microbiol.">
        <title>The Global Catalogue of Microorganisms (GCM) 10K type strain sequencing project: providing services to taxonomists for standard genome sequencing and annotation.</title>
        <authorList>
            <consortium name="The Broad Institute Genomics Platform"/>
            <consortium name="The Broad Institute Genome Sequencing Center for Infectious Disease"/>
            <person name="Wu L."/>
            <person name="Ma J."/>
        </authorList>
    </citation>
    <scope>NUCLEOTIDE SEQUENCE [LARGE SCALE GENOMIC DNA]</scope>
    <source>
        <strain evidence="14">KCTC 42644</strain>
    </source>
</reference>
<dbReference type="PRINTS" id="PR01009">
    <property type="entry name" value="FLGMRINGFLIF"/>
</dbReference>
<dbReference type="NCBIfam" id="TIGR00206">
    <property type="entry name" value="fliF"/>
    <property type="match status" value="1"/>
</dbReference>
<keyword evidence="5 10" id="KW-0812">Transmembrane</keyword>
<dbReference type="Pfam" id="PF08345">
    <property type="entry name" value="YscJ_FliF_C"/>
    <property type="match status" value="1"/>
</dbReference>
<evidence type="ECO:0000256" key="3">
    <source>
        <dbReference type="ARBA" id="ARBA00007971"/>
    </source>
</evidence>
<evidence type="ECO:0000259" key="11">
    <source>
        <dbReference type="Pfam" id="PF01514"/>
    </source>
</evidence>
<dbReference type="PIRSF" id="PIRSF004862">
    <property type="entry name" value="FliF"/>
    <property type="match status" value="1"/>
</dbReference>
<keyword evidence="13" id="KW-0282">Flagellum</keyword>
<keyword evidence="14" id="KW-1185">Reference proteome</keyword>
<evidence type="ECO:0000256" key="5">
    <source>
        <dbReference type="ARBA" id="ARBA00022692"/>
    </source>
</evidence>
<dbReference type="PANTHER" id="PTHR30046">
    <property type="entry name" value="FLAGELLAR M-RING PROTEIN"/>
    <property type="match status" value="1"/>
</dbReference>
<feature type="domain" description="Flagellar M-ring N-terminal" evidence="11">
    <location>
        <begin position="63"/>
        <end position="235"/>
    </location>
</feature>
<feature type="domain" description="Flagellar M-ring C-terminal" evidence="12">
    <location>
        <begin position="268"/>
        <end position="438"/>
    </location>
</feature>
<evidence type="ECO:0000256" key="9">
    <source>
        <dbReference type="PIRNR" id="PIRNR004862"/>
    </source>
</evidence>
<evidence type="ECO:0000256" key="10">
    <source>
        <dbReference type="SAM" id="Phobius"/>
    </source>
</evidence>
<evidence type="ECO:0000313" key="14">
    <source>
        <dbReference type="Proteomes" id="UP001595615"/>
    </source>
</evidence>
<evidence type="ECO:0000256" key="2">
    <source>
        <dbReference type="ARBA" id="ARBA00004651"/>
    </source>
</evidence>
<accession>A0ABV7XGS2</accession>
<protein>
    <recommendedName>
        <fullName evidence="9">Flagellar M-ring protein</fullName>
    </recommendedName>
</protein>
<dbReference type="InterPro" id="IPR013556">
    <property type="entry name" value="Flag_M-ring_C"/>
</dbReference>
<evidence type="ECO:0000256" key="1">
    <source>
        <dbReference type="ARBA" id="ARBA00004117"/>
    </source>
</evidence>
<keyword evidence="7 10" id="KW-0472">Membrane</keyword>
<keyword evidence="8 9" id="KW-0975">Bacterial flagellum</keyword>
<dbReference type="Proteomes" id="UP001595615">
    <property type="component" value="Unassembled WGS sequence"/>
</dbReference>
<keyword evidence="13" id="KW-0966">Cell projection</keyword>
<keyword evidence="4" id="KW-1003">Cell membrane</keyword>
<dbReference type="InterPro" id="IPR045851">
    <property type="entry name" value="AMP-bd_C_sf"/>
</dbReference>
<comment type="function">
    <text evidence="9">The M ring may be actively involved in energy transduction.</text>
</comment>
<keyword evidence="6 10" id="KW-1133">Transmembrane helix</keyword>
<evidence type="ECO:0000256" key="8">
    <source>
        <dbReference type="ARBA" id="ARBA00023143"/>
    </source>
</evidence>
<evidence type="ECO:0000256" key="7">
    <source>
        <dbReference type="ARBA" id="ARBA00023136"/>
    </source>
</evidence>
<evidence type="ECO:0000313" key="13">
    <source>
        <dbReference type="EMBL" id="MFC3714127.1"/>
    </source>
</evidence>
<keyword evidence="13" id="KW-0969">Cilium</keyword>
<proteinExistence type="inferred from homology"/>
<dbReference type="RefSeq" id="WP_380863269.1">
    <property type="nucleotide sequence ID" value="NZ_JBHRXV010000011.1"/>
</dbReference>
<evidence type="ECO:0000256" key="6">
    <source>
        <dbReference type="ARBA" id="ARBA00022989"/>
    </source>
</evidence>